<evidence type="ECO:0000256" key="1">
    <source>
        <dbReference type="SAM" id="Phobius"/>
    </source>
</evidence>
<accession>A0ABN2ESX0</accession>
<keyword evidence="1" id="KW-0812">Transmembrane</keyword>
<protein>
    <submittedName>
        <fullName evidence="2">Uncharacterized protein</fullName>
    </submittedName>
</protein>
<keyword evidence="1" id="KW-1133">Transmembrane helix</keyword>
<gene>
    <name evidence="2" type="ORF">GCM10009789_82960</name>
</gene>
<comment type="caution">
    <text evidence="2">The sequence shown here is derived from an EMBL/GenBank/DDBJ whole genome shotgun (WGS) entry which is preliminary data.</text>
</comment>
<feature type="transmembrane region" description="Helical" evidence="1">
    <location>
        <begin position="21"/>
        <end position="41"/>
    </location>
</feature>
<dbReference type="Proteomes" id="UP001500393">
    <property type="component" value="Unassembled WGS sequence"/>
</dbReference>
<evidence type="ECO:0000313" key="3">
    <source>
        <dbReference type="Proteomes" id="UP001500393"/>
    </source>
</evidence>
<proteinExistence type="predicted"/>
<keyword evidence="3" id="KW-1185">Reference proteome</keyword>
<dbReference type="EMBL" id="BAAAOS010000066">
    <property type="protein sequence ID" value="GAA1616382.1"/>
    <property type="molecule type" value="Genomic_DNA"/>
</dbReference>
<name>A0ABN2ESX0_9ACTN</name>
<reference evidence="2 3" key="1">
    <citation type="journal article" date="2019" name="Int. J. Syst. Evol. Microbiol.">
        <title>The Global Catalogue of Microorganisms (GCM) 10K type strain sequencing project: providing services to taxonomists for standard genome sequencing and annotation.</title>
        <authorList>
            <consortium name="The Broad Institute Genomics Platform"/>
            <consortium name="The Broad Institute Genome Sequencing Center for Infectious Disease"/>
            <person name="Wu L."/>
            <person name="Ma J."/>
        </authorList>
    </citation>
    <scope>NUCLEOTIDE SEQUENCE [LARGE SCALE GENOMIC DNA]</scope>
    <source>
        <strain evidence="2 3">JCM 14969</strain>
    </source>
</reference>
<organism evidence="2 3">
    <name type="scientific">Kribbella sancticallisti</name>
    <dbReference type="NCBI Taxonomy" id="460087"/>
    <lineage>
        <taxon>Bacteria</taxon>
        <taxon>Bacillati</taxon>
        <taxon>Actinomycetota</taxon>
        <taxon>Actinomycetes</taxon>
        <taxon>Propionibacteriales</taxon>
        <taxon>Kribbellaceae</taxon>
        <taxon>Kribbella</taxon>
    </lineage>
</organism>
<sequence>MAALIAGAAHNWEAAVARSGGLYNLIALSAMVVCTSAIFFWLSAISIPRPGRPDQNGDESWGAVAGCFIFASTCLGGLMWWILSAPDSIR</sequence>
<feature type="transmembrane region" description="Helical" evidence="1">
    <location>
        <begin position="61"/>
        <end position="83"/>
    </location>
</feature>
<evidence type="ECO:0000313" key="2">
    <source>
        <dbReference type="EMBL" id="GAA1616382.1"/>
    </source>
</evidence>
<keyword evidence="1" id="KW-0472">Membrane</keyword>